<dbReference type="RefSeq" id="XP_033360769.1">
    <property type="nucleotide sequence ID" value="XM_033504878.1"/>
</dbReference>
<dbReference type="InterPro" id="IPR029044">
    <property type="entry name" value="Nucleotide-diphossugar_trans"/>
</dbReference>
<dbReference type="EC" id="2.4.1.-" evidence="11"/>
<dbReference type="PANTHER" id="PTHR19300:SF48">
    <property type="entry name" value="BETA-1,4-N-ACETYLGALACTOSAMINYLTRANSFERASE"/>
    <property type="match status" value="1"/>
</dbReference>
<dbReference type="KEGG" id="bvk:117239373"/>
<dbReference type="GO" id="GO:0033842">
    <property type="term" value="F:N-acetyl-beta-glucosaminyl-derivative 4-beta-N-acetylgalactosaminyltransferase activity"/>
    <property type="evidence" value="ECO:0007669"/>
    <property type="project" value="TreeGrafter"/>
</dbReference>
<comment type="similarity">
    <text evidence="3 11">Belongs to the glycosyltransferase 7 family.</text>
</comment>
<evidence type="ECO:0000259" key="12">
    <source>
        <dbReference type="Pfam" id="PF02709"/>
    </source>
</evidence>
<evidence type="ECO:0000256" key="7">
    <source>
        <dbReference type="ARBA" id="ARBA00022968"/>
    </source>
</evidence>
<evidence type="ECO:0000313" key="14">
    <source>
        <dbReference type="Proteomes" id="UP000504631"/>
    </source>
</evidence>
<keyword evidence="9" id="KW-0472">Membrane</keyword>
<dbReference type="Pfam" id="PF02709">
    <property type="entry name" value="Glyco_transf_7C"/>
    <property type="match status" value="1"/>
</dbReference>
<comment type="subcellular location">
    <subcellularLocation>
        <location evidence="1 11">Membrane</location>
        <topology evidence="1 11">Single-pass type II membrane protein</topology>
    </subcellularLocation>
</comment>
<keyword evidence="8" id="KW-1133">Transmembrane helix</keyword>
<evidence type="ECO:0000256" key="3">
    <source>
        <dbReference type="ARBA" id="ARBA00005735"/>
    </source>
</evidence>
<dbReference type="Pfam" id="PF13733">
    <property type="entry name" value="Glyco_transf_7N"/>
    <property type="match status" value="1"/>
</dbReference>
<dbReference type="PANTHER" id="PTHR19300">
    <property type="entry name" value="BETA-1,4-GALACTOSYLTRANSFERASE"/>
    <property type="match status" value="1"/>
</dbReference>
<keyword evidence="5 11" id="KW-0808">Transferase</keyword>
<evidence type="ECO:0000256" key="2">
    <source>
        <dbReference type="ARBA" id="ARBA00004922"/>
    </source>
</evidence>
<keyword evidence="6" id="KW-0812">Transmembrane</keyword>
<dbReference type="GO" id="GO:0005975">
    <property type="term" value="P:carbohydrate metabolic process"/>
    <property type="evidence" value="ECO:0007669"/>
    <property type="project" value="InterPro"/>
</dbReference>
<keyword evidence="7 11" id="KW-0735">Signal-anchor</keyword>
<evidence type="ECO:0000256" key="10">
    <source>
        <dbReference type="ARBA" id="ARBA00023180"/>
    </source>
</evidence>
<evidence type="ECO:0000259" key="13">
    <source>
        <dbReference type="Pfam" id="PF13733"/>
    </source>
</evidence>
<gene>
    <name evidence="15" type="primary">LOC117239373</name>
</gene>
<organism evidence="14 15">
    <name type="scientific">Bombus vosnesenskii</name>
    <dbReference type="NCBI Taxonomy" id="207650"/>
    <lineage>
        <taxon>Eukaryota</taxon>
        <taxon>Metazoa</taxon>
        <taxon>Ecdysozoa</taxon>
        <taxon>Arthropoda</taxon>
        <taxon>Hexapoda</taxon>
        <taxon>Insecta</taxon>
        <taxon>Pterygota</taxon>
        <taxon>Neoptera</taxon>
        <taxon>Endopterygota</taxon>
        <taxon>Hymenoptera</taxon>
        <taxon>Apocrita</taxon>
        <taxon>Aculeata</taxon>
        <taxon>Apoidea</taxon>
        <taxon>Anthophila</taxon>
        <taxon>Apidae</taxon>
        <taxon>Bombus</taxon>
        <taxon>Pyrobombus</taxon>
    </lineage>
</organism>
<dbReference type="GO" id="GO:0046872">
    <property type="term" value="F:metal ion binding"/>
    <property type="evidence" value="ECO:0007669"/>
    <property type="project" value="UniProtKB-UniRule"/>
</dbReference>
<dbReference type="SUPFAM" id="SSF53448">
    <property type="entry name" value="Nucleotide-diphospho-sugar transferases"/>
    <property type="match status" value="1"/>
</dbReference>
<dbReference type="PRINTS" id="PR02050">
    <property type="entry name" value="B14GALTRFASE"/>
</dbReference>
<evidence type="ECO:0000256" key="8">
    <source>
        <dbReference type="ARBA" id="ARBA00022989"/>
    </source>
</evidence>
<evidence type="ECO:0000256" key="5">
    <source>
        <dbReference type="ARBA" id="ARBA00022679"/>
    </source>
</evidence>
<name>A0A6J3LA37_9HYME</name>
<comment type="cofactor">
    <cofactor evidence="11">
        <name>Mn(2+)</name>
        <dbReference type="ChEBI" id="CHEBI:29035"/>
    </cofactor>
</comment>
<evidence type="ECO:0000256" key="4">
    <source>
        <dbReference type="ARBA" id="ARBA00022676"/>
    </source>
</evidence>
<dbReference type="GO" id="GO:0016020">
    <property type="term" value="C:membrane"/>
    <property type="evidence" value="ECO:0007669"/>
    <property type="project" value="UniProtKB-SubCell"/>
</dbReference>
<dbReference type="InterPro" id="IPR027995">
    <property type="entry name" value="Galactosyl_T_N"/>
</dbReference>
<evidence type="ECO:0000256" key="9">
    <source>
        <dbReference type="ARBA" id="ARBA00023136"/>
    </source>
</evidence>
<keyword evidence="10 11" id="KW-0325">Glycoprotein</keyword>
<dbReference type="AlphaFoldDB" id="A0A6J3LA37"/>
<dbReference type="InterPro" id="IPR027791">
    <property type="entry name" value="Galactosyl_T_C"/>
</dbReference>
<evidence type="ECO:0000313" key="15">
    <source>
        <dbReference type="RefSeq" id="XP_033360769.1"/>
    </source>
</evidence>
<dbReference type="GO" id="GO:0008378">
    <property type="term" value="F:galactosyltransferase activity"/>
    <property type="evidence" value="ECO:0007669"/>
    <property type="project" value="TreeGrafter"/>
</dbReference>
<reference evidence="15" key="1">
    <citation type="submission" date="2025-08" db="UniProtKB">
        <authorList>
            <consortium name="RefSeq"/>
        </authorList>
    </citation>
    <scope>IDENTIFICATION</scope>
    <source>
        <tissue evidence="15">Muscle</tissue>
    </source>
</reference>
<dbReference type="InterPro" id="IPR003859">
    <property type="entry name" value="Galactosyl_T"/>
</dbReference>
<dbReference type="UniPathway" id="UPA00378"/>
<keyword evidence="4 11" id="KW-0328">Glycosyltransferase</keyword>
<dbReference type="GO" id="GO:0006688">
    <property type="term" value="P:glycosphingolipid biosynthetic process"/>
    <property type="evidence" value="ECO:0007669"/>
    <property type="project" value="TreeGrafter"/>
</dbReference>
<evidence type="ECO:0000256" key="1">
    <source>
        <dbReference type="ARBA" id="ARBA00004606"/>
    </source>
</evidence>
<comment type="pathway">
    <text evidence="2 11">Protein modification; protein glycosylation.</text>
</comment>
<dbReference type="GO" id="GO:0005794">
    <property type="term" value="C:Golgi apparatus"/>
    <property type="evidence" value="ECO:0007669"/>
    <property type="project" value="TreeGrafter"/>
</dbReference>
<feature type="domain" description="Galactosyltransferase C-terminal" evidence="12">
    <location>
        <begin position="218"/>
        <end position="295"/>
    </location>
</feature>
<evidence type="ECO:0000256" key="6">
    <source>
        <dbReference type="ARBA" id="ARBA00022692"/>
    </source>
</evidence>
<comment type="function">
    <text evidence="11">Catalyzes the transfer of galactose onto proteins or lipids.</text>
</comment>
<dbReference type="Proteomes" id="UP000504631">
    <property type="component" value="Unplaced"/>
</dbReference>
<keyword evidence="11" id="KW-0464">Manganese</keyword>
<accession>A0A6J3LA37</accession>
<protein>
    <recommendedName>
        <fullName evidence="11">Beta-1,4-N-acetylgalactosaminyltransferase</fullName>
        <ecNumber evidence="11">2.4.1.-</ecNumber>
    </recommendedName>
    <alternativeName>
        <fullName evidence="11">Beta-4-GalNAcT</fullName>
    </alternativeName>
</protein>
<dbReference type="CDD" id="cd00899">
    <property type="entry name" value="b4GalT"/>
    <property type="match status" value="1"/>
</dbReference>
<evidence type="ECO:0000256" key="11">
    <source>
        <dbReference type="RuleBase" id="RU368121"/>
    </source>
</evidence>
<keyword evidence="11" id="KW-0479">Metal-binding</keyword>
<dbReference type="Gene3D" id="3.90.550.10">
    <property type="entry name" value="Spore Coat Polysaccharide Biosynthesis Protein SpsA, Chain A"/>
    <property type="match status" value="1"/>
</dbReference>
<keyword evidence="14" id="KW-1185">Reference proteome</keyword>
<sequence>MKCLLEVETKVRMRSIINILKMFVAFFYDYARGLSYAIITILILGYCLHPARFASHYTFIKTEDIYDEMERSYPARDNSCTIMVNPRRSSQLFYPEEHPREDPVAMARRLGILPGGQWKPLNCHPLFNVAIILPYRNRQTQLTIFMNYIHPFLQAQNLDYRIFVIEQSPIHEFNRGKLFNVGYAEATKVNDFHCFIFQDIDLIPQNPDNIYACTKMPRHMSSSVNTFRYNLPYSGLFGGAIALTRKQFEKVNGFSNIFYGWGGEDDDFYSRLQSKGLQVTRFGPDIAQYYMLLHKKESPSNSRFENLENSAQRYDIDGISNLEYTVLNHQLRPLYSWILADV</sequence>
<feature type="domain" description="Galactosyltransferase N-terminal" evidence="13">
    <location>
        <begin position="111"/>
        <end position="214"/>
    </location>
</feature>
<dbReference type="GeneID" id="117239373"/>
<proteinExistence type="inferred from homology"/>